<comment type="caution">
    <text evidence="1">The sequence shown here is derived from an EMBL/GenBank/DDBJ whole genome shotgun (WGS) entry which is preliminary data.</text>
</comment>
<proteinExistence type="predicted"/>
<reference evidence="1 2" key="1">
    <citation type="submission" date="2021-06" db="EMBL/GenBank/DDBJ databases">
        <authorList>
            <person name="Criscuolo A."/>
        </authorList>
    </citation>
    <scope>NUCLEOTIDE SEQUENCE [LARGE SCALE GENOMIC DNA]</scope>
    <source>
        <strain evidence="2">CIP 111802</strain>
    </source>
</reference>
<dbReference type="EMBL" id="CAJVCE010000016">
    <property type="protein sequence ID" value="CAG7651207.1"/>
    <property type="molecule type" value="Genomic_DNA"/>
</dbReference>
<name>A0ABM8VNB2_9BACL</name>
<keyword evidence="2" id="KW-1185">Reference proteome</keyword>
<protein>
    <submittedName>
        <fullName evidence="1">Uncharacterized protein</fullName>
    </submittedName>
</protein>
<gene>
    <name evidence="1" type="ORF">PAECIP111802_04905</name>
</gene>
<dbReference type="Proteomes" id="UP000730618">
    <property type="component" value="Unassembled WGS sequence"/>
</dbReference>
<organism evidence="1 2">
    <name type="scientific">Paenibacillus allorhizosphaerae</name>
    <dbReference type="NCBI Taxonomy" id="2849866"/>
    <lineage>
        <taxon>Bacteria</taxon>
        <taxon>Bacillati</taxon>
        <taxon>Bacillota</taxon>
        <taxon>Bacilli</taxon>
        <taxon>Bacillales</taxon>
        <taxon>Paenibacillaceae</taxon>
        <taxon>Paenibacillus</taxon>
    </lineage>
</organism>
<accession>A0ABM8VNB2</accession>
<sequence length="329" mass="37754">MTLRCKPQAHLAVASEITSGAAFSSALEYSDLWRARDGNIPPLDDPTLQFSAQRSEKPSVLHLQTIVNRVSAGQIGPPDLILTKFFQEWICLTERQIRRLAANSFDKAHHIGTRLRILQKLDWFDGYWFSRQGVLEKEHVWMLGQGAFIFYTMMHGMHLLEPWQLHKYKSYSLSICAINELRMILEERGKYAEVVYAPNWSKGDPIRPFSQFFIQSEKGPLTMYVERLAQKSNPLRLMQKKQEMYEKMVADNAGKLPMVQPGAAMVVWSVGSLEAIEALVGSIDYMSDAFVQIFLPDECLDEFPRSFFVAKKGKREGEVELQRLNMDIL</sequence>
<evidence type="ECO:0000313" key="2">
    <source>
        <dbReference type="Proteomes" id="UP000730618"/>
    </source>
</evidence>
<evidence type="ECO:0000313" key="1">
    <source>
        <dbReference type="EMBL" id="CAG7651207.1"/>
    </source>
</evidence>